<accession>A0A4Y7KYD3</accession>
<evidence type="ECO:0000256" key="1">
    <source>
        <dbReference type="SAM" id="MobiDB-lite"/>
    </source>
</evidence>
<dbReference type="PRINTS" id="PR00625">
    <property type="entry name" value="JDOMAIN"/>
</dbReference>
<feature type="region of interest" description="Disordered" evidence="1">
    <location>
        <begin position="137"/>
        <end position="185"/>
    </location>
</feature>
<protein>
    <recommendedName>
        <fullName evidence="2">J domain-containing protein</fullName>
    </recommendedName>
</protein>
<proteinExistence type="predicted"/>
<dbReference type="Pfam" id="PF00226">
    <property type="entry name" value="DnaJ"/>
    <property type="match status" value="1"/>
</dbReference>
<dbReference type="Gene3D" id="1.10.287.110">
    <property type="entry name" value="DnaJ domain"/>
    <property type="match status" value="1"/>
</dbReference>
<sequence>MEEEAQFLRDDAEIKFEAQDFAGALWLANMAQDLDPNLQGIQQYIAAYSVHVAAYESSITTFVTSRTAQNTVKYTKVKVPDWYAMLEIFDDSADSDTIKKQYKRMALLVHPDKNGSIAAESAFKLIQDANEILSDPTTRMGFELKRNRSKPPPRTPTASTSSTKASTKPSVNQHDDKSKYKSGQSSSYYYDDCEYDEDTWPDEEEDEEDVKSEIKPCPTCCYPCYAQTYERMCSSILTCKHCDRKFMFSQTS</sequence>
<dbReference type="SMART" id="SM00271">
    <property type="entry name" value="DnaJ"/>
    <property type="match status" value="1"/>
</dbReference>
<keyword evidence="4" id="KW-1185">Reference proteome</keyword>
<name>A0A4Y7KYD3_PAPSO</name>
<dbReference type="SUPFAM" id="SSF46565">
    <property type="entry name" value="Chaperone J-domain"/>
    <property type="match status" value="1"/>
</dbReference>
<dbReference type="CDD" id="cd06257">
    <property type="entry name" value="DnaJ"/>
    <property type="match status" value="1"/>
</dbReference>
<dbReference type="PROSITE" id="PS00636">
    <property type="entry name" value="DNAJ_1"/>
    <property type="match status" value="1"/>
</dbReference>
<evidence type="ECO:0000313" key="4">
    <source>
        <dbReference type="Proteomes" id="UP000316621"/>
    </source>
</evidence>
<dbReference type="PANTHER" id="PTHR44137">
    <property type="entry name" value="BNAC03G44070D PROTEIN"/>
    <property type="match status" value="1"/>
</dbReference>
<dbReference type="PROSITE" id="PS50076">
    <property type="entry name" value="DNAJ_2"/>
    <property type="match status" value="1"/>
</dbReference>
<feature type="domain" description="J" evidence="2">
    <location>
        <begin position="81"/>
        <end position="146"/>
    </location>
</feature>
<dbReference type="InterPro" id="IPR018253">
    <property type="entry name" value="DnaJ_domain_CS"/>
</dbReference>
<evidence type="ECO:0000259" key="2">
    <source>
        <dbReference type="PROSITE" id="PS50076"/>
    </source>
</evidence>
<gene>
    <name evidence="3" type="ORF">C5167_001270</name>
</gene>
<dbReference type="EMBL" id="CM010723">
    <property type="protein sequence ID" value="RZC77101.1"/>
    <property type="molecule type" value="Genomic_DNA"/>
</dbReference>
<organism evidence="3 4">
    <name type="scientific">Papaver somniferum</name>
    <name type="common">Opium poppy</name>
    <dbReference type="NCBI Taxonomy" id="3469"/>
    <lineage>
        <taxon>Eukaryota</taxon>
        <taxon>Viridiplantae</taxon>
        <taxon>Streptophyta</taxon>
        <taxon>Embryophyta</taxon>
        <taxon>Tracheophyta</taxon>
        <taxon>Spermatophyta</taxon>
        <taxon>Magnoliopsida</taxon>
        <taxon>Ranunculales</taxon>
        <taxon>Papaveraceae</taxon>
        <taxon>Papaveroideae</taxon>
        <taxon>Papaver</taxon>
    </lineage>
</organism>
<dbReference type="InterPro" id="IPR001623">
    <property type="entry name" value="DnaJ_domain"/>
</dbReference>
<feature type="compositionally biased region" description="Low complexity" evidence="1">
    <location>
        <begin position="156"/>
        <end position="170"/>
    </location>
</feature>
<dbReference type="STRING" id="3469.A0A4Y7KYD3"/>
<reference evidence="3 4" key="1">
    <citation type="journal article" date="2018" name="Science">
        <title>The opium poppy genome and morphinan production.</title>
        <authorList>
            <person name="Guo L."/>
            <person name="Winzer T."/>
            <person name="Yang X."/>
            <person name="Li Y."/>
            <person name="Ning Z."/>
            <person name="He Z."/>
            <person name="Teodor R."/>
            <person name="Lu Y."/>
            <person name="Bowser T.A."/>
            <person name="Graham I.A."/>
            <person name="Ye K."/>
        </authorList>
    </citation>
    <scope>NUCLEOTIDE SEQUENCE [LARGE SCALE GENOMIC DNA]</scope>
    <source>
        <strain evidence="4">cv. HN1</strain>
        <tissue evidence="3">Leaves</tissue>
    </source>
</reference>
<evidence type="ECO:0000313" key="3">
    <source>
        <dbReference type="EMBL" id="RZC77101.1"/>
    </source>
</evidence>
<dbReference type="Gramene" id="RZC77101">
    <property type="protein sequence ID" value="RZC77101"/>
    <property type="gene ID" value="C5167_001270"/>
</dbReference>
<dbReference type="InterPro" id="IPR036869">
    <property type="entry name" value="J_dom_sf"/>
</dbReference>
<dbReference type="AlphaFoldDB" id="A0A4Y7KYD3"/>
<dbReference type="Proteomes" id="UP000316621">
    <property type="component" value="Chromosome 9"/>
</dbReference>
<dbReference type="PANTHER" id="PTHR44137:SF57">
    <property type="entry name" value="CHAPERONE DNAJ-DOMAIN PROTEIN"/>
    <property type="match status" value="1"/>
</dbReference>